<dbReference type="AlphaFoldDB" id="A0A4Z1E2R0"/>
<sequence length="56" mass="6075">MDRRDGNRSGRLLIATLSDPVVTGRAPSTTVPVRPTLTSASTSPDRSSARHRQESR</sequence>
<name>A0A4Z1E2R0_9MICO</name>
<dbReference type="EMBL" id="RHPJ01000004">
    <property type="protein sequence ID" value="TGO04097.1"/>
    <property type="molecule type" value="Genomic_DNA"/>
</dbReference>
<gene>
    <name evidence="2" type="ORF">SERN_2688</name>
</gene>
<accession>A0A4Z1E2R0</accession>
<keyword evidence="3" id="KW-1185">Reference proteome</keyword>
<evidence type="ECO:0000313" key="3">
    <source>
        <dbReference type="Proteomes" id="UP000297318"/>
    </source>
</evidence>
<feature type="compositionally biased region" description="Polar residues" evidence="1">
    <location>
        <begin position="26"/>
        <end position="46"/>
    </location>
</feature>
<organism evidence="2 3">
    <name type="scientific">Serinibacter arcticus</name>
    <dbReference type="NCBI Taxonomy" id="1655435"/>
    <lineage>
        <taxon>Bacteria</taxon>
        <taxon>Bacillati</taxon>
        <taxon>Actinomycetota</taxon>
        <taxon>Actinomycetes</taxon>
        <taxon>Micrococcales</taxon>
        <taxon>Beutenbergiaceae</taxon>
        <taxon>Serinibacter</taxon>
    </lineage>
</organism>
<evidence type="ECO:0000313" key="2">
    <source>
        <dbReference type="EMBL" id="TGO04097.1"/>
    </source>
</evidence>
<feature type="region of interest" description="Disordered" evidence="1">
    <location>
        <begin position="19"/>
        <end position="56"/>
    </location>
</feature>
<reference evidence="2 3" key="1">
    <citation type="submission" date="2018-11" db="EMBL/GenBank/DDBJ databases">
        <title>Complete genome sequencing of the Actinobacteria Serinibacter sp. K3-2.</title>
        <authorList>
            <person name="Rakitin A.L."/>
            <person name="Beletsky A.V."/>
            <person name="Mardanov A.V."/>
            <person name="Ravin N.V."/>
            <person name="Gromova A.S."/>
            <person name="Filippova S.N."/>
            <person name="Gal'Chenko V.F."/>
        </authorList>
    </citation>
    <scope>NUCLEOTIDE SEQUENCE [LARGE SCALE GENOMIC DNA]</scope>
    <source>
        <strain evidence="2 3">K3-2</strain>
    </source>
</reference>
<proteinExistence type="predicted"/>
<dbReference type="Proteomes" id="UP000297318">
    <property type="component" value="Unassembled WGS sequence"/>
</dbReference>
<evidence type="ECO:0000256" key="1">
    <source>
        <dbReference type="SAM" id="MobiDB-lite"/>
    </source>
</evidence>
<comment type="caution">
    <text evidence="2">The sequence shown here is derived from an EMBL/GenBank/DDBJ whole genome shotgun (WGS) entry which is preliminary data.</text>
</comment>
<protein>
    <submittedName>
        <fullName evidence="2">Uncharacterized protein</fullName>
    </submittedName>
</protein>
<feature type="compositionally biased region" description="Basic and acidic residues" evidence="1">
    <location>
        <begin position="47"/>
        <end position="56"/>
    </location>
</feature>